<dbReference type="SMART" id="SM00477">
    <property type="entry name" value="NUC"/>
    <property type="match status" value="1"/>
</dbReference>
<feature type="domain" description="ENPP1-3/EXOG-like endonuclease/phosphodiesterase" evidence="7">
    <location>
        <begin position="132"/>
        <end position="350"/>
    </location>
</feature>
<keyword evidence="10" id="KW-1185">Reference proteome</keyword>
<evidence type="ECO:0000256" key="4">
    <source>
        <dbReference type="PIRSR" id="PIRSR640255-1"/>
    </source>
</evidence>
<sequence length="386" mass="43297">MISCFVLCMVIQVYPQGCSIKVDMLRGQKKPVFVDERDKLVIPQNGQINVVPNGIIKLLCPNDNTFTIERTNLLQAICISGTTFRILQKNQDIRSLECAKPVKGDATNTRTTCGGQQGNIIILGFQMNNINLQIVEVCYSNSRGIPLYSGHELLGRLVASFQKTDRLSSFQTTLLNGQIDANMVFKKENEMANFNKLLGTTQNINTNSYLAKGHLAPTGDFPFNSWQSATFFYVNVAPQWQSINNGNWKIIENLSRDTAKYYNNTLQVYTGTHDVLELTHANGSKIKMFMVPDKMLLPIPKFIWKILYLETAKKAIAFISLNNPFAKTLATTDKLCTDVCDRYGWKRAASTDGSKGFIYCCDVRDFLQGVQTAPRITVNGILESPR</sequence>
<evidence type="ECO:0000313" key="10">
    <source>
        <dbReference type="Proteomes" id="UP001516400"/>
    </source>
</evidence>
<proteinExistence type="inferred from homology"/>
<evidence type="ECO:0000256" key="1">
    <source>
        <dbReference type="ARBA" id="ARBA00010052"/>
    </source>
</evidence>
<dbReference type="InterPro" id="IPR044929">
    <property type="entry name" value="DNA/RNA_non-sp_Endonuclease_sf"/>
</dbReference>
<dbReference type="Proteomes" id="UP001516400">
    <property type="component" value="Unassembled WGS sequence"/>
</dbReference>
<feature type="chain" id="PRO_5044818345" description="DNA/RNA non-specific endonuclease domain-containing protein" evidence="6">
    <location>
        <begin position="20"/>
        <end position="386"/>
    </location>
</feature>
<comment type="similarity">
    <text evidence="1">Belongs to the DNA/RNA non-specific endonuclease family.</text>
</comment>
<evidence type="ECO:0000256" key="3">
    <source>
        <dbReference type="ARBA" id="ARBA00022759"/>
    </source>
</evidence>
<keyword evidence="2" id="KW-0540">Nuclease</keyword>
<name>A0ABD2NJL7_9CUCU</name>
<comment type="caution">
    <text evidence="9">The sequence shown here is derived from an EMBL/GenBank/DDBJ whole genome shotgun (WGS) entry which is preliminary data.</text>
</comment>
<dbReference type="EMBL" id="JABFTP020000124">
    <property type="protein sequence ID" value="KAL3278833.1"/>
    <property type="molecule type" value="Genomic_DNA"/>
</dbReference>
<dbReference type="InterPro" id="IPR001604">
    <property type="entry name" value="Endo_G_ENPP1-like_dom"/>
</dbReference>
<feature type="active site" description="Proton acceptor" evidence="4">
    <location>
        <position position="214"/>
    </location>
</feature>
<dbReference type="SUPFAM" id="SSF54060">
    <property type="entry name" value="His-Me finger endonucleases"/>
    <property type="match status" value="1"/>
</dbReference>
<evidence type="ECO:0000256" key="2">
    <source>
        <dbReference type="ARBA" id="ARBA00022722"/>
    </source>
</evidence>
<evidence type="ECO:0008006" key="11">
    <source>
        <dbReference type="Google" id="ProtNLM"/>
    </source>
</evidence>
<dbReference type="SMART" id="SM00892">
    <property type="entry name" value="Endonuclease_NS"/>
    <property type="match status" value="1"/>
</dbReference>
<protein>
    <recommendedName>
        <fullName evidence="11">DNA/RNA non-specific endonuclease domain-containing protein</fullName>
    </recommendedName>
</protein>
<dbReference type="PANTHER" id="PTHR13966">
    <property type="entry name" value="ENDONUCLEASE RELATED"/>
    <property type="match status" value="1"/>
</dbReference>
<feature type="signal peptide" evidence="6">
    <location>
        <begin position="1"/>
        <end position="19"/>
    </location>
</feature>
<evidence type="ECO:0000256" key="5">
    <source>
        <dbReference type="PIRSR" id="PIRSR640255-2"/>
    </source>
</evidence>
<dbReference type="Pfam" id="PF01223">
    <property type="entry name" value="Endonuclease_NS"/>
    <property type="match status" value="1"/>
</dbReference>
<dbReference type="GO" id="GO:0004519">
    <property type="term" value="F:endonuclease activity"/>
    <property type="evidence" value="ECO:0007669"/>
    <property type="project" value="UniProtKB-KW"/>
</dbReference>
<evidence type="ECO:0000259" key="8">
    <source>
        <dbReference type="SMART" id="SM00892"/>
    </source>
</evidence>
<evidence type="ECO:0000259" key="7">
    <source>
        <dbReference type="SMART" id="SM00477"/>
    </source>
</evidence>
<dbReference type="Gene3D" id="3.40.570.10">
    <property type="entry name" value="Extracellular Endonuclease, subunit A"/>
    <property type="match status" value="1"/>
</dbReference>
<organism evidence="9 10">
    <name type="scientific">Cryptolaemus montrouzieri</name>
    <dbReference type="NCBI Taxonomy" id="559131"/>
    <lineage>
        <taxon>Eukaryota</taxon>
        <taxon>Metazoa</taxon>
        <taxon>Ecdysozoa</taxon>
        <taxon>Arthropoda</taxon>
        <taxon>Hexapoda</taxon>
        <taxon>Insecta</taxon>
        <taxon>Pterygota</taxon>
        <taxon>Neoptera</taxon>
        <taxon>Endopterygota</taxon>
        <taxon>Coleoptera</taxon>
        <taxon>Polyphaga</taxon>
        <taxon>Cucujiformia</taxon>
        <taxon>Coccinelloidea</taxon>
        <taxon>Coccinellidae</taxon>
        <taxon>Scymninae</taxon>
        <taxon>Scymnini</taxon>
        <taxon>Cryptolaemus</taxon>
    </lineage>
</organism>
<dbReference type="AlphaFoldDB" id="A0ABD2NJL7"/>
<dbReference type="InterPro" id="IPR020821">
    <property type="entry name" value="ENPP1-3/EXOG-like_nuc-like"/>
</dbReference>
<evidence type="ECO:0000256" key="6">
    <source>
        <dbReference type="SAM" id="SignalP"/>
    </source>
</evidence>
<dbReference type="InterPro" id="IPR044925">
    <property type="entry name" value="His-Me_finger_sf"/>
</dbReference>
<keyword evidence="5" id="KW-0479">Metal-binding</keyword>
<feature type="binding site" evidence="5">
    <location>
        <position position="244"/>
    </location>
    <ligand>
        <name>Mg(2+)</name>
        <dbReference type="ChEBI" id="CHEBI:18420"/>
        <note>catalytic</note>
    </ligand>
</feature>
<accession>A0ABD2NJL7</accession>
<gene>
    <name evidence="9" type="ORF">HHI36_016353</name>
</gene>
<evidence type="ECO:0000313" key="9">
    <source>
        <dbReference type="EMBL" id="KAL3278833.1"/>
    </source>
</evidence>
<reference evidence="9 10" key="1">
    <citation type="journal article" date="2021" name="BMC Biol.">
        <title>Horizontally acquired antibacterial genes associated with adaptive radiation of ladybird beetles.</title>
        <authorList>
            <person name="Li H.S."/>
            <person name="Tang X.F."/>
            <person name="Huang Y.H."/>
            <person name="Xu Z.Y."/>
            <person name="Chen M.L."/>
            <person name="Du X.Y."/>
            <person name="Qiu B.Y."/>
            <person name="Chen P.T."/>
            <person name="Zhang W."/>
            <person name="Slipinski A."/>
            <person name="Escalona H.E."/>
            <person name="Waterhouse R.M."/>
            <person name="Zwick A."/>
            <person name="Pang H."/>
        </authorList>
    </citation>
    <scope>NUCLEOTIDE SEQUENCE [LARGE SCALE GENOMIC DNA]</scope>
    <source>
        <strain evidence="9">SYSU2018</strain>
    </source>
</reference>
<dbReference type="PANTHER" id="PTHR13966:SF17">
    <property type="entry name" value="ENDONUCLEASE-RELATED"/>
    <property type="match status" value="1"/>
</dbReference>
<keyword evidence="6" id="KW-0732">Signal</keyword>
<keyword evidence="3" id="KW-0255">Endonuclease</keyword>
<dbReference type="InterPro" id="IPR040255">
    <property type="entry name" value="Non-specific_endonuclease"/>
</dbReference>
<keyword evidence="3" id="KW-0378">Hydrolase</keyword>
<feature type="domain" description="DNA/RNA non-specific endonuclease/pyrophosphatase/phosphodiesterase" evidence="8">
    <location>
        <begin position="131"/>
        <end position="366"/>
    </location>
</feature>